<evidence type="ECO:0000259" key="3">
    <source>
        <dbReference type="Pfam" id="PF03432"/>
    </source>
</evidence>
<feature type="coiled-coil region" evidence="1">
    <location>
        <begin position="342"/>
        <end position="369"/>
    </location>
</feature>
<dbReference type="InterPro" id="IPR005094">
    <property type="entry name" value="Endonuclease_MobA/VirD2"/>
</dbReference>
<keyword evidence="1" id="KW-0175">Coiled coil</keyword>
<dbReference type="InterPro" id="IPR054462">
    <property type="entry name" value="TraI_M"/>
</dbReference>
<feature type="domain" description="MobA/VirD2-like nuclease" evidence="3">
    <location>
        <begin position="22"/>
        <end position="154"/>
    </location>
</feature>
<feature type="domain" description="TraI-like C-terminal" evidence="5">
    <location>
        <begin position="879"/>
        <end position="963"/>
    </location>
</feature>
<feature type="domain" description="TraI-like middle" evidence="6">
    <location>
        <begin position="167"/>
        <end position="254"/>
    </location>
</feature>
<sequence length="970" mass="105896">MIAKHVPMRSLKKSDFAGLVKYITSEQGKTERLGHIAVTNCAAQTLNAVTAEVMATQQANTRAEADKTYHLLVSFRAGEKPDADTLRAIEERICAGLGFGEHQRVSAIHHDTDNLHIHIAINKIHPTRNTIHEPYRAYRTLADLCATMERDYGLERDNHETRKHVSENRANDMERHAGVESLVGWVKRECLSEIQAAQSWADLHRVLGENGLQIRERANGFVLEADDGTQAKASTVSRALSKPSLEARLGTFQQAEGGVRPRRRAYKPNPLKTRVDTTELHARYQSERQAMGAHRTTEMHLIRGRKNRLIEDAKRSNRLRRAAIKLMGGDRLTKRLLYAQAHKALRSDMEKISRQYQQERQALQERTQRRAWADWLKAKALAGDATALAALRAREAAQGLKGDTIQGRGQSRPGYAPVTDNITKKGTIIYRVGASAVRDDGDRLQVSRGATVDGLQAALSLAVGRYGSRISVNGTAAFKEQIAQAAVAGNFSVTFDDTALEQRRQQLMAEAARAKLAEAGRGFAGKPAELTAEQAERAGAFQEDALTEHDAAQSNTRGAAAATAKPPVGRVGVKPPPQSQHRLRPLSQLDEILIGVPGAAQIEVTKPPVGRVGVKPPPQSQHRLRPLSQLGEIHIGDAEAAHIEFTPEQAGRAGAFTEEALTERDAAQSTRNAFAAVAKPPVGRVGVKPPSQSQHRLRPLSQLDEIRIGGADAAQIEFAPDQARRAGAFLEDALSERDAAQSRPNTSAKKEQDHEQSRRDERGREDRSRPGGPRQPGRDTSSDAGRRPGASATSGTLGTPGSAGLAKPNIGRIGRKPPPEGQHRLRTLPELGVVRIASGSEVLLPRDVPRHMEQQVSKPADALRRTVSGSGLKTEQVAAANKYVAEREQKRLNGFDIPKHARYTDYVGSLIYAGTRTVEGQALALLKREDEILVMPVDQATAQRMKRVAIGDAISVTARGSIKTTRGRSR</sequence>
<dbReference type="Pfam" id="PF22863">
    <property type="entry name" value="TraI_middle"/>
    <property type="match status" value="1"/>
</dbReference>
<dbReference type="Pfam" id="PF18821">
    <property type="entry name" value="LPD7"/>
    <property type="match status" value="1"/>
</dbReference>
<evidence type="ECO:0000259" key="5">
    <source>
        <dbReference type="Pfam" id="PF22287"/>
    </source>
</evidence>
<evidence type="ECO:0000256" key="1">
    <source>
        <dbReference type="SAM" id="Coils"/>
    </source>
</evidence>
<feature type="compositionally biased region" description="Basic and acidic residues" evidence="2">
    <location>
        <begin position="748"/>
        <end position="769"/>
    </location>
</feature>
<dbReference type="InterPro" id="IPR054461">
    <property type="entry name" value="TraI-like_C"/>
</dbReference>
<dbReference type="InterPro" id="IPR049751">
    <property type="entry name" value="TraI/MobA_relaxases"/>
</dbReference>
<feature type="region of interest" description="Disordered" evidence="2">
    <location>
        <begin position="736"/>
        <end position="827"/>
    </location>
</feature>
<dbReference type="Proteomes" id="UP001187425">
    <property type="component" value="Unassembled WGS sequence"/>
</dbReference>
<feature type="compositionally biased region" description="Basic and acidic residues" evidence="2">
    <location>
        <begin position="776"/>
        <end position="786"/>
    </location>
</feature>
<feature type="region of interest" description="Disordered" evidence="2">
    <location>
        <begin position="549"/>
        <end position="581"/>
    </location>
</feature>
<feature type="domain" description="Large polyvalent protein-associated" evidence="4">
    <location>
        <begin position="417"/>
        <end position="507"/>
    </location>
</feature>
<name>A0AAW8ZT45_9XANT</name>
<protein>
    <submittedName>
        <fullName evidence="7">TraI/MobA(P) family conjugative relaxase</fullName>
    </submittedName>
</protein>
<dbReference type="AlphaFoldDB" id="A0AAW8ZT45"/>
<evidence type="ECO:0000313" key="8">
    <source>
        <dbReference type="Proteomes" id="UP001187425"/>
    </source>
</evidence>
<gene>
    <name evidence="7" type="primary">traI</name>
    <name evidence="7" type="ORF">R4K57_10980</name>
</gene>
<accession>A0AAW8ZT45</accession>
<evidence type="ECO:0000259" key="6">
    <source>
        <dbReference type="Pfam" id="PF22863"/>
    </source>
</evidence>
<organism evidence="7 8">
    <name type="scientific">Xanthomonas hortorum pv. vitians</name>
    <dbReference type="NCBI Taxonomy" id="83224"/>
    <lineage>
        <taxon>Bacteria</taxon>
        <taxon>Pseudomonadati</taxon>
        <taxon>Pseudomonadota</taxon>
        <taxon>Gammaproteobacteria</taxon>
        <taxon>Lysobacterales</taxon>
        <taxon>Lysobacteraceae</taxon>
        <taxon>Xanthomonas</taxon>
    </lineage>
</organism>
<comment type="caution">
    <text evidence="7">The sequence shown here is derived from an EMBL/GenBank/DDBJ whole genome shotgun (WGS) entry which is preliminary data.</text>
</comment>
<reference evidence="7 8" key="1">
    <citation type="submission" date="2023-10" db="EMBL/GenBank/DDBJ databases">
        <title>A new tool for lettuce pathogen research.</title>
        <authorList>
            <person name="Horton K.N."/>
            <person name="Cseke L.J."/>
            <person name="Badiwe M."/>
            <person name="Tesfaye D."/>
            <person name="Klein A."/>
            <person name="Su J."/>
            <person name="Potnis N."/>
            <person name="Gassmann W."/>
        </authorList>
    </citation>
    <scope>NUCLEOTIDE SEQUENCE [LARGE SCALE GENOMIC DNA]</scope>
    <source>
        <strain evidence="7 8">JSKH1901</strain>
    </source>
</reference>
<evidence type="ECO:0000313" key="7">
    <source>
        <dbReference type="EMBL" id="MDV7248924.1"/>
    </source>
</evidence>
<dbReference type="NCBIfam" id="NF041893">
    <property type="entry name" value="TraI_MobP_relax"/>
    <property type="match status" value="1"/>
</dbReference>
<proteinExistence type="predicted"/>
<evidence type="ECO:0000256" key="2">
    <source>
        <dbReference type="SAM" id="MobiDB-lite"/>
    </source>
</evidence>
<dbReference type="EMBL" id="JAWMQI010000035">
    <property type="protein sequence ID" value="MDV7248924.1"/>
    <property type="molecule type" value="Genomic_DNA"/>
</dbReference>
<evidence type="ECO:0000259" key="4">
    <source>
        <dbReference type="Pfam" id="PF18821"/>
    </source>
</evidence>
<dbReference type="Pfam" id="PF22287">
    <property type="entry name" value="TraI-like_C"/>
    <property type="match status" value="1"/>
</dbReference>
<dbReference type="InterPro" id="IPR040677">
    <property type="entry name" value="LPD7"/>
</dbReference>
<dbReference type="Pfam" id="PF03432">
    <property type="entry name" value="Relaxase"/>
    <property type="match status" value="1"/>
</dbReference>